<proteinExistence type="predicted"/>
<dbReference type="PANTHER" id="PTHR48078:SF6">
    <property type="entry name" value="L-THREONINE DEHYDRATASE CATABOLIC TDCB"/>
    <property type="match status" value="1"/>
</dbReference>
<dbReference type="PROSITE" id="PS51671">
    <property type="entry name" value="ACT"/>
    <property type="match status" value="1"/>
</dbReference>
<dbReference type="EMBL" id="CAFBMH010000215">
    <property type="protein sequence ID" value="CAB4939457.1"/>
    <property type="molecule type" value="Genomic_DNA"/>
</dbReference>
<dbReference type="Gene3D" id="3.30.70.260">
    <property type="match status" value="1"/>
</dbReference>
<protein>
    <submittedName>
        <fullName evidence="5">Unannotated protein</fullName>
    </submittedName>
</protein>
<dbReference type="GO" id="GO:0004794">
    <property type="term" value="F:threonine deaminase activity"/>
    <property type="evidence" value="ECO:0007669"/>
    <property type="project" value="TreeGrafter"/>
</dbReference>
<evidence type="ECO:0000313" key="5">
    <source>
        <dbReference type="EMBL" id="CAB4939457.1"/>
    </source>
</evidence>
<dbReference type="InterPro" id="IPR036052">
    <property type="entry name" value="TrpB-like_PALP_sf"/>
</dbReference>
<keyword evidence="3" id="KW-0456">Lyase</keyword>
<feature type="domain" description="ACT" evidence="4">
    <location>
        <begin position="154"/>
        <end position="229"/>
    </location>
</feature>
<dbReference type="InterPro" id="IPR050147">
    <property type="entry name" value="Ser/Thr_Dehydratase"/>
</dbReference>
<evidence type="ECO:0000256" key="2">
    <source>
        <dbReference type="ARBA" id="ARBA00022898"/>
    </source>
</evidence>
<dbReference type="PANTHER" id="PTHR48078">
    <property type="entry name" value="THREONINE DEHYDRATASE, MITOCHONDRIAL-RELATED"/>
    <property type="match status" value="1"/>
</dbReference>
<comment type="cofactor">
    <cofactor evidence="1">
        <name>pyridoxal 5'-phosphate</name>
        <dbReference type="ChEBI" id="CHEBI:597326"/>
    </cofactor>
</comment>
<gene>
    <name evidence="5" type="ORF">UFOPK3543_03158</name>
</gene>
<reference evidence="5" key="1">
    <citation type="submission" date="2020-05" db="EMBL/GenBank/DDBJ databases">
        <authorList>
            <person name="Chiriac C."/>
            <person name="Salcher M."/>
            <person name="Ghai R."/>
            <person name="Kavagutti S V."/>
        </authorList>
    </citation>
    <scope>NUCLEOTIDE SEQUENCE</scope>
</reference>
<dbReference type="CDD" id="cd04886">
    <property type="entry name" value="ACT_ThrD-II-like"/>
    <property type="match status" value="1"/>
</dbReference>
<name>A0A6J7J9Q6_9ZZZZ</name>
<dbReference type="GO" id="GO:0003941">
    <property type="term" value="F:L-serine ammonia-lyase activity"/>
    <property type="evidence" value="ECO:0007669"/>
    <property type="project" value="TreeGrafter"/>
</dbReference>
<dbReference type="InterPro" id="IPR002912">
    <property type="entry name" value="ACT_dom"/>
</dbReference>
<evidence type="ECO:0000259" key="4">
    <source>
        <dbReference type="PROSITE" id="PS51671"/>
    </source>
</evidence>
<dbReference type="InterPro" id="IPR044561">
    <property type="entry name" value="ACT_ThrD-II-like"/>
</dbReference>
<dbReference type="GO" id="GO:0009097">
    <property type="term" value="P:isoleucine biosynthetic process"/>
    <property type="evidence" value="ECO:0007669"/>
    <property type="project" value="TreeGrafter"/>
</dbReference>
<evidence type="ECO:0000256" key="3">
    <source>
        <dbReference type="ARBA" id="ARBA00023239"/>
    </source>
</evidence>
<dbReference type="Pfam" id="PF01842">
    <property type="entry name" value="ACT"/>
    <property type="match status" value="1"/>
</dbReference>
<dbReference type="SUPFAM" id="SSF53686">
    <property type="entry name" value="Tryptophan synthase beta subunit-like PLP-dependent enzymes"/>
    <property type="match status" value="1"/>
</dbReference>
<dbReference type="Gene3D" id="3.40.50.1100">
    <property type="match status" value="1"/>
</dbReference>
<evidence type="ECO:0000256" key="1">
    <source>
        <dbReference type="ARBA" id="ARBA00001933"/>
    </source>
</evidence>
<dbReference type="GO" id="GO:0006567">
    <property type="term" value="P:L-threonine catabolic process"/>
    <property type="evidence" value="ECO:0007669"/>
    <property type="project" value="TreeGrafter"/>
</dbReference>
<organism evidence="5">
    <name type="scientific">freshwater metagenome</name>
    <dbReference type="NCBI Taxonomy" id="449393"/>
    <lineage>
        <taxon>unclassified sequences</taxon>
        <taxon>metagenomes</taxon>
        <taxon>ecological metagenomes</taxon>
    </lineage>
</organism>
<accession>A0A6J7J9Q6</accession>
<sequence>MLVPVGGGGLIAGIAVAVKAITPDVQVIGVQVAGHDWAARRKGHAPTESNGPTVAEGIAVKHAGVLTGQIVDVLVDDVLVVSDDAVEEAVAMYLEYEKVVTEGAGAASLACLLEHRGRFAGQTCALVLSGGNIDLRLLSGIALRDLARTGRTARVSVMVDDRPGALASVVRAISDAGGNIIELDHVRHRSDVPSRRAMLEVEIELAGATELDRLVQVLRADGFEPKLSG</sequence>
<dbReference type="AlphaFoldDB" id="A0A6J7J9Q6"/>
<dbReference type="Pfam" id="PF00291">
    <property type="entry name" value="PALP"/>
    <property type="match status" value="1"/>
</dbReference>
<dbReference type="InterPro" id="IPR001926">
    <property type="entry name" value="TrpB-like_PALP"/>
</dbReference>
<keyword evidence="2" id="KW-0663">Pyridoxal phosphate</keyword>
<dbReference type="GO" id="GO:0006565">
    <property type="term" value="P:L-serine catabolic process"/>
    <property type="evidence" value="ECO:0007669"/>
    <property type="project" value="TreeGrafter"/>
</dbReference>